<proteinExistence type="predicted"/>
<dbReference type="Pfam" id="PF03101">
    <property type="entry name" value="FAR1"/>
    <property type="match status" value="1"/>
</dbReference>
<dbReference type="InterPro" id="IPR004330">
    <property type="entry name" value="FAR1_DNA_bnd_dom"/>
</dbReference>
<evidence type="ECO:0000313" key="3">
    <source>
        <dbReference type="Proteomes" id="UP001341840"/>
    </source>
</evidence>
<evidence type="ECO:0000259" key="1">
    <source>
        <dbReference type="Pfam" id="PF03101"/>
    </source>
</evidence>
<reference evidence="2 3" key="1">
    <citation type="journal article" date="2023" name="Plants (Basel)">
        <title>Bridging the Gap: Combining Genomics and Transcriptomics Approaches to Understand Stylosanthes scabra, an Orphan Legume from the Brazilian Caatinga.</title>
        <authorList>
            <person name="Ferreira-Neto J.R.C."/>
            <person name="da Silva M.D."/>
            <person name="Binneck E."/>
            <person name="de Melo N.F."/>
            <person name="da Silva R.H."/>
            <person name="de Melo A.L.T.M."/>
            <person name="Pandolfi V."/>
            <person name="Bustamante F.O."/>
            <person name="Brasileiro-Vidal A.C."/>
            <person name="Benko-Iseppon A.M."/>
        </authorList>
    </citation>
    <scope>NUCLEOTIDE SEQUENCE [LARGE SCALE GENOMIC DNA]</scope>
    <source>
        <tissue evidence="2">Leaves</tissue>
    </source>
</reference>
<feature type="domain" description="FAR1" evidence="1">
    <location>
        <begin position="128"/>
        <end position="171"/>
    </location>
</feature>
<dbReference type="Proteomes" id="UP001341840">
    <property type="component" value="Unassembled WGS sequence"/>
</dbReference>
<comment type="caution">
    <text evidence="2">The sequence shown here is derived from an EMBL/GenBank/DDBJ whole genome shotgun (WGS) entry which is preliminary data.</text>
</comment>
<feature type="non-terminal residue" evidence="2">
    <location>
        <position position="181"/>
    </location>
</feature>
<dbReference type="EMBL" id="JASCZI010000006">
    <property type="protein sequence ID" value="MED6106272.1"/>
    <property type="molecule type" value="Genomic_DNA"/>
</dbReference>
<gene>
    <name evidence="2" type="ORF">PIB30_003231</name>
</gene>
<name>A0ABU6Q437_9FABA</name>
<keyword evidence="3" id="KW-1185">Reference proteome</keyword>
<protein>
    <recommendedName>
        <fullName evidence="1">FAR1 domain-containing protein</fullName>
    </recommendedName>
</protein>
<dbReference type="PANTHER" id="PTHR46328">
    <property type="entry name" value="FAR-RED IMPAIRED RESPONSIVE (FAR1) FAMILY PROTEIN-RELATED"/>
    <property type="match status" value="1"/>
</dbReference>
<accession>A0ABU6Q437</accession>
<evidence type="ECO:0000313" key="2">
    <source>
        <dbReference type="EMBL" id="MED6106272.1"/>
    </source>
</evidence>
<sequence>MASTPLHSSECAHSGGAPSIAMSLCSCSIALSYCFRFVVVRSCSTASSVPLYLHFLRSCLVSCFLLYNFAATSTPSLQLCCVCSLTSATPSDFFSLWLSLSAQFSCDVDEMYVPKVDMFFESLEKARDFYKDYAKRAGFAIKIRNTNKSKKSNEILNQLLSCNREGKRRSDLLVSEKTNAV</sequence>
<organism evidence="2 3">
    <name type="scientific">Stylosanthes scabra</name>
    <dbReference type="NCBI Taxonomy" id="79078"/>
    <lineage>
        <taxon>Eukaryota</taxon>
        <taxon>Viridiplantae</taxon>
        <taxon>Streptophyta</taxon>
        <taxon>Embryophyta</taxon>
        <taxon>Tracheophyta</taxon>
        <taxon>Spermatophyta</taxon>
        <taxon>Magnoliopsida</taxon>
        <taxon>eudicotyledons</taxon>
        <taxon>Gunneridae</taxon>
        <taxon>Pentapetalae</taxon>
        <taxon>rosids</taxon>
        <taxon>fabids</taxon>
        <taxon>Fabales</taxon>
        <taxon>Fabaceae</taxon>
        <taxon>Papilionoideae</taxon>
        <taxon>50 kb inversion clade</taxon>
        <taxon>dalbergioids sensu lato</taxon>
        <taxon>Dalbergieae</taxon>
        <taxon>Pterocarpus clade</taxon>
        <taxon>Stylosanthes</taxon>
    </lineage>
</organism>